<name>A0ABY7TG23_9SPHN</name>
<dbReference type="InterPro" id="IPR002539">
    <property type="entry name" value="MaoC-like_dom"/>
</dbReference>
<accession>A0ABY7TG23</accession>
<proteinExistence type="predicted"/>
<feature type="domain" description="MaoC-like" evidence="1">
    <location>
        <begin position="155"/>
        <end position="264"/>
    </location>
</feature>
<feature type="domain" description="Peroxisomal multifunctional enzyme type 2-like N-terminal" evidence="2">
    <location>
        <begin position="18"/>
        <end position="135"/>
    </location>
</feature>
<dbReference type="RefSeq" id="WP_273686135.1">
    <property type="nucleotide sequence ID" value="NZ_CP117411.1"/>
</dbReference>
<dbReference type="PANTHER" id="PTHR13078">
    <property type="entry name" value="PEROXISOMAL MULTIFUNCTIONAL ENZYME TYPE 2-RELATED"/>
    <property type="match status" value="1"/>
</dbReference>
<evidence type="ECO:0000259" key="2">
    <source>
        <dbReference type="Pfam" id="PF22622"/>
    </source>
</evidence>
<keyword evidence="4" id="KW-1185">Reference proteome</keyword>
<dbReference type="Pfam" id="PF22622">
    <property type="entry name" value="MFE-2_hydrat-2_N"/>
    <property type="match status" value="1"/>
</dbReference>
<evidence type="ECO:0000313" key="3">
    <source>
        <dbReference type="EMBL" id="WCT72181.1"/>
    </source>
</evidence>
<dbReference type="InterPro" id="IPR054357">
    <property type="entry name" value="MFE-2_N"/>
</dbReference>
<reference evidence="3 4" key="1">
    <citation type="submission" date="2023-02" db="EMBL/GenBank/DDBJ databases">
        <title>Genome sequence of Sphingomonas naphthae.</title>
        <authorList>
            <person name="Kim S."/>
            <person name="Heo J."/>
            <person name="Kwon S.-W."/>
        </authorList>
    </citation>
    <scope>NUCLEOTIDE SEQUENCE [LARGE SCALE GENOMIC DNA]</scope>
    <source>
        <strain evidence="3 4">KACC 18716</strain>
    </source>
</reference>
<evidence type="ECO:0000259" key="1">
    <source>
        <dbReference type="Pfam" id="PF01575"/>
    </source>
</evidence>
<dbReference type="SUPFAM" id="SSF54637">
    <property type="entry name" value="Thioesterase/thiol ester dehydrase-isomerase"/>
    <property type="match status" value="2"/>
</dbReference>
<dbReference type="Proteomes" id="UP001220395">
    <property type="component" value="Chromosome"/>
</dbReference>
<gene>
    <name evidence="3" type="ORF">PQ455_11060</name>
</gene>
<dbReference type="InterPro" id="IPR029069">
    <property type="entry name" value="HotDog_dom_sf"/>
</dbReference>
<dbReference type="Pfam" id="PF01575">
    <property type="entry name" value="MaoC_dehydratas"/>
    <property type="match status" value="1"/>
</dbReference>
<protein>
    <submittedName>
        <fullName evidence="3">MaoC/PaaZ C-terminal domain-containing protein</fullName>
    </submittedName>
</protein>
<evidence type="ECO:0000313" key="4">
    <source>
        <dbReference type="Proteomes" id="UP001220395"/>
    </source>
</evidence>
<dbReference type="Gene3D" id="3.10.129.10">
    <property type="entry name" value="Hotdog Thioesterase"/>
    <property type="match status" value="1"/>
</dbReference>
<organism evidence="3 4">
    <name type="scientific">Sphingomonas naphthae</name>
    <dbReference type="NCBI Taxonomy" id="1813468"/>
    <lineage>
        <taxon>Bacteria</taxon>
        <taxon>Pseudomonadati</taxon>
        <taxon>Pseudomonadota</taxon>
        <taxon>Alphaproteobacteria</taxon>
        <taxon>Sphingomonadales</taxon>
        <taxon>Sphingomonadaceae</taxon>
        <taxon>Sphingomonas</taxon>
    </lineage>
</organism>
<sequence>MKLADLLETKVRGWQRQWDERDTLLYALSLGFGMDPVDPVDHRFVYEGVGLHTVPTMAVVLASTGILQKTGLSLPQVLHAGQRLAVHRPLPAQGALLADASVMSIADRGPTKGAFVELRTEARLAIDDAPLFTFDMIVLAREIGGIGSAGCPFNAAHGDPVRPADRTVTLDTRPDAALLYRLNGDRNPLHADPEVARRVGFERPILHGLCTYGMVCRALVRAGVAPESLMSLDARFSAPVYPGDRLSFDLWDEGSDIRFNCRVADRDVVVLRDGLCRRR</sequence>
<dbReference type="PANTHER" id="PTHR13078:SF56">
    <property type="entry name" value="PEROXISOMAL MULTIFUNCTIONAL ENZYME TYPE 2"/>
    <property type="match status" value="1"/>
</dbReference>
<dbReference type="EMBL" id="CP117411">
    <property type="protein sequence ID" value="WCT72181.1"/>
    <property type="molecule type" value="Genomic_DNA"/>
</dbReference>
<dbReference type="CDD" id="cd03448">
    <property type="entry name" value="HDE_HSD"/>
    <property type="match status" value="1"/>
</dbReference>